<protein>
    <submittedName>
        <fullName evidence="6">TRAP dicarboxylate family transporter subunit DctP</fullName>
    </submittedName>
</protein>
<sequence length="336" mass="36929">MSITRRSFMRLAAGSAALPLATHFGFAEAAEANIKIGNSFPAAHPLNIRLKAAAQKVQEKTGGRMQVRIFPDSALGGDSDMMSQVRSGALDSVCTSLLFFESMVPSANIAGLGFGYKNYDEVWRAWDGELGNYVRGKLSALGVTPLDKVFDNGFRQITNEVHPIQSVQDVQGLKIRVPTVRIQQSLFVSLGAAPTALSIKETYSALKTHIADGQENALTHVEFWKFYEVQKYCSLTNHMWDGLTVVVNTEKLKSLPPDLREAFVTTFNDAALLQRTDMVKLNTDLKTSLAAKGLQINAVDPAPFRKKLVDSGFYKTWRDAIGPEAWALYEKAVAPI</sequence>
<evidence type="ECO:0000313" key="7">
    <source>
        <dbReference type="Proteomes" id="UP000054911"/>
    </source>
</evidence>
<proteinExistence type="inferred from homology"/>
<dbReference type="InterPro" id="IPR004682">
    <property type="entry name" value="TRAP_DctP"/>
</dbReference>
<evidence type="ECO:0000256" key="1">
    <source>
        <dbReference type="ARBA" id="ARBA00004196"/>
    </source>
</evidence>
<dbReference type="PROSITE" id="PS51318">
    <property type="entry name" value="TAT"/>
    <property type="match status" value="1"/>
</dbReference>
<dbReference type="AlphaFoldDB" id="A0A157ZS28"/>
<organism evidence="6 7">
    <name type="scientific">Caballeronia pedi</name>
    <dbReference type="NCBI Taxonomy" id="1777141"/>
    <lineage>
        <taxon>Bacteria</taxon>
        <taxon>Pseudomonadati</taxon>
        <taxon>Pseudomonadota</taxon>
        <taxon>Betaproteobacteria</taxon>
        <taxon>Burkholderiales</taxon>
        <taxon>Burkholderiaceae</taxon>
        <taxon>Caballeronia</taxon>
    </lineage>
</organism>
<evidence type="ECO:0000256" key="4">
    <source>
        <dbReference type="ARBA" id="ARBA00022729"/>
    </source>
</evidence>
<dbReference type="InterPro" id="IPR038404">
    <property type="entry name" value="TRAP_DctP_sf"/>
</dbReference>
<evidence type="ECO:0000256" key="5">
    <source>
        <dbReference type="SAM" id="SignalP"/>
    </source>
</evidence>
<dbReference type="Proteomes" id="UP000054911">
    <property type="component" value="Unassembled WGS sequence"/>
</dbReference>
<name>A0A157ZS28_9BURK</name>
<comment type="caution">
    <text evidence="6">The sequence shown here is derived from an EMBL/GenBank/DDBJ whole genome shotgun (WGS) entry which is preliminary data.</text>
</comment>
<dbReference type="InterPro" id="IPR018389">
    <property type="entry name" value="DctP_fam"/>
</dbReference>
<reference evidence="6" key="1">
    <citation type="submission" date="2016-01" db="EMBL/GenBank/DDBJ databases">
        <authorList>
            <person name="Peeters C."/>
        </authorList>
    </citation>
    <scope>NUCLEOTIDE SEQUENCE [LARGE SCALE GENOMIC DNA]</scope>
    <source>
        <strain evidence="6">LMG 29323</strain>
    </source>
</reference>
<dbReference type="CDD" id="cd13603">
    <property type="entry name" value="PBP2_TRAP_Siap_TeaA_like"/>
    <property type="match status" value="1"/>
</dbReference>
<dbReference type="NCBIfam" id="NF037995">
    <property type="entry name" value="TRAP_S1"/>
    <property type="match status" value="1"/>
</dbReference>
<dbReference type="PIRSF" id="PIRSF006470">
    <property type="entry name" value="DctB"/>
    <property type="match status" value="1"/>
</dbReference>
<feature type="chain" id="PRO_5007619638" evidence="5">
    <location>
        <begin position="30"/>
        <end position="336"/>
    </location>
</feature>
<dbReference type="NCBIfam" id="TIGR00787">
    <property type="entry name" value="dctP"/>
    <property type="match status" value="1"/>
</dbReference>
<evidence type="ECO:0000256" key="2">
    <source>
        <dbReference type="ARBA" id="ARBA00009023"/>
    </source>
</evidence>
<dbReference type="Pfam" id="PF03480">
    <property type="entry name" value="DctP"/>
    <property type="match status" value="1"/>
</dbReference>
<comment type="similarity">
    <text evidence="2">Belongs to the bacterial solute-binding protein 7 family.</text>
</comment>
<keyword evidence="7" id="KW-1185">Reference proteome</keyword>
<dbReference type="EMBL" id="FCOE02000003">
    <property type="protein sequence ID" value="SAK48259.1"/>
    <property type="molecule type" value="Genomic_DNA"/>
</dbReference>
<dbReference type="STRING" id="1777141.AWB80_01201"/>
<accession>A0A157ZS28</accession>
<dbReference type="PANTHER" id="PTHR33376:SF4">
    <property type="entry name" value="SIALIC ACID-BINDING PERIPLASMIC PROTEIN SIAP"/>
    <property type="match status" value="1"/>
</dbReference>
<dbReference type="GO" id="GO:0055085">
    <property type="term" value="P:transmembrane transport"/>
    <property type="evidence" value="ECO:0007669"/>
    <property type="project" value="InterPro"/>
</dbReference>
<dbReference type="GO" id="GO:0030288">
    <property type="term" value="C:outer membrane-bounded periplasmic space"/>
    <property type="evidence" value="ECO:0007669"/>
    <property type="project" value="InterPro"/>
</dbReference>
<keyword evidence="4 5" id="KW-0732">Signal</keyword>
<comment type="subcellular location">
    <subcellularLocation>
        <location evidence="1">Cell envelope</location>
    </subcellularLocation>
</comment>
<feature type="signal peptide" evidence="5">
    <location>
        <begin position="1"/>
        <end position="29"/>
    </location>
</feature>
<gene>
    <name evidence="6" type="ORF">AWB80_01201</name>
</gene>
<dbReference type="OrthoDB" id="9794826at2"/>
<dbReference type="InterPro" id="IPR006311">
    <property type="entry name" value="TAT_signal"/>
</dbReference>
<dbReference type="RefSeq" id="WP_061173745.1">
    <property type="nucleotide sequence ID" value="NZ_FCOE02000003.1"/>
</dbReference>
<dbReference type="Gene3D" id="3.40.190.170">
    <property type="entry name" value="Bacterial extracellular solute-binding protein, family 7"/>
    <property type="match status" value="1"/>
</dbReference>
<keyword evidence="3" id="KW-0813">Transport</keyword>
<evidence type="ECO:0000313" key="6">
    <source>
        <dbReference type="EMBL" id="SAK48259.1"/>
    </source>
</evidence>
<evidence type="ECO:0000256" key="3">
    <source>
        <dbReference type="ARBA" id="ARBA00022448"/>
    </source>
</evidence>
<dbReference type="PANTHER" id="PTHR33376">
    <property type="match status" value="1"/>
</dbReference>